<dbReference type="SUPFAM" id="SSF53223">
    <property type="entry name" value="Aminoacid dehydrogenase-like, N-terminal domain"/>
    <property type="match status" value="1"/>
</dbReference>
<dbReference type="Pfam" id="PF21076">
    <property type="entry name" value="GDH_ACT2"/>
    <property type="match status" value="1"/>
</dbReference>
<gene>
    <name evidence="7" type="ORF">ENI96_14995</name>
</gene>
<comment type="caution">
    <text evidence="7">The sequence shown here is derived from an EMBL/GenBank/DDBJ whole genome shotgun (WGS) entry which is preliminary data.</text>
</comment>
<dbReference type="Pfam" id="PF21073">
    <property type="entry name" value="GDH_HM1"/>
    <property type="match status" value="1"/>
</dbReference>
<feature type="domain" description="NAD-specific glutamate dehydrogenase C-terminal" evidence="3">
    <location>
        <begin position="1267"/>
        <end position="1600"/>
    </location>
</feature>
<evidence type="ECO:0000259" key="6">
    <source>
        <dbReference type="Pfam" id="PF21077"/>
    </source>
</evidence>
<dbReference type="Proteomes" id="UP000886251">
    <property type="component" value="Unassembled WGS sequence"/>
</dbReference>
<evidence type="ECO:0000259" key="2">
    <source>
        <dbReference type="Pfam" id="PF05088"/>
    </source>
</evidence>
<evidence type="ECO:0000259" key="3">
    <source>
        <dbReference type="Pfam" id="PF21074"/>
    </source>
</evidence>
<dbReference type="Pfam" id="PF21075">
    <property type="entry name" value="GDH_ACT1"/>
    <property type="match status" value="1"/>
</dbReference>
<protein>
    <submittedName>
        <fullName evidence="7">NAD-glutamate dehydrogenase</fullName>
    </submittedName>
</protein>
<keyword evidence="1" id="KW-0560">Oxidoreductase</keyword>
<dbReference type="PIRSF" id="PIRSF036761">
    <property type="entry name" value="GDH_Mll4104"/>
    <property type="match status" value="1"/>
</dbReference>
<dbReference type="GO" id="GO:0006538">
    <property type="term" value="P:L-glutamate catabolic process"/>
    <property type="evidence" value="ECO:0007669"/>
    <property type="project" value="InterPro"/>
</dbReference>
<dbReference type="InterPro" id="IPR049058">
    <property type="entry name" value="NAD_Glu_DH_HM2"/>
</dbReference>
<dbReference type="InterPro" id="IPR007780">
    <property type="entry name" value="NAD_Glu_DH_bac"/>
</dbReference>
<dbReference type="InterPro" id="IPR049056">
    <property type="entry name" value="NAD_Glu_DH_HM3"/>
</dbReference>
<feature type="domain" description="NAD-glutamate dehydrogenase N-terminal ACT1" evidence="4">
    <location>
        <begin position="40"/>
        <end position="176"/>
    </location>
</feature>
<dbReference type="GO" id="GO:0004069">
    <property type="term" value="F:L-aspartate:2-oxoglutarate aminotransferase activity"/>
    <property type="evidence" value="ECO:0007669"/>
    <property type="project" value="InterPro"/>
</dbReference>
<dbReference type="Pfam" id="PF21078">
    <property type="entry name" value="GDH_HM3"/>
    <property type="match status" value="1"/>
</dbReference>
<dbReference type="InterPro" id="IPR036291">
    <property type="entry name" value="NAD(P)-bd_dom_sf"/>
</dbReference>
<evidence type="ECO:0000313" key="7">
    <source>
        <dbReference type="EMBL" id="HEB97727.1"/>
    </source>
</evidence>
<dbReference type="SUPFAM" id="SSF51735">
    <property type="entry name" value="NAD(P)-binding Rossmann-fold domains"/>
    <property type="match status" value="1"/>
</dbReference>
<dbReference type="InterPro" id="IPR048381">
    <property type="entry name" value="GDH_C"/>
</dbReference>
<dbReference type="InterPro" id="IPR049059">
    <property type="entry name" value="NAD_Glu_DH_HM1"/>
</dbReference>
<feature type="domain" description="NAD-glutamate dehydrogenase ACT2" evidence="5">
    <location>
        <begin position="410"/>
        <end position="499"/>
    </location>
</feature>
<dbReference type="InterPro" id="IPR049064">
    <property type="entry name" value="NAD_Glu_DH_ACT3"/>
</dbReference>
<dbReference type="InterPro" id="IPR028971">
    <property type="entry name" value="NAD-GDH_cat"/>
</dbReference>
<name>A0A831RP49_9GAMM</name>
<dbReference type="PANTHER" id="PTHR43403:SF1">
    <property type="entry name" value="NAD-SPECIFIC GLUTAMATE DEHYDROGENASE"/>
    <property type="match status" value="1"/>
</dbReference>
<dbReference type="Pfam" id="PF05088">
    <property type="entry name" value="Bac_GDH_CD"/>
    <property type="match status" value="1"/>
</dbReference>
<dbReference type="InterPro" id="IPR024727">
    <property type="entry name" value="NAD_Glu_DH_N_ACT1"/>
</dbReference>
<feature type="domain" description="NAD-glutamate dehydrogenase catalytic" evidence="2">
    <location>
        <begin position="727"/>
        <end position="1221"/>
    </location>
</feature>
<dbReference type="Gene3D" id="3.40.50.720">
    <property type="entry name" value="NAD(P)-binding Rossmann-like Domain"/>
    <property type="match status" value="1"/>
</dbReference>
<reference evidence="7" key="1">
    <citation type="journal article" date="2020" name="mSystems">
        <title>Genome- and Community-Level Interaction Insights into Carbon Utilization and Element Cycling Functions of Hydrothermarchaeota in Hydrothermal Sediment.</title>
        <authorList>
            <person name="Zhou Z."/>
            <person name="Liu Y."/>
            <person name="Xu W."/>
            <person name="Pan J."/>
            <person name="Luo Z.H."/>
            <person name="Li M."/>
        </authorList>
    </citation>
    <scope>NUCLEOTIDE SEQUENCE [LARGE SCALE GENOMIC DNA]</scope>
    <source>
        <strain evidence="7">HyVt-443</strain>
    </source>
</reference>
<dbReference type="PANTHER" id="PTHR43403">
    <property type="entry name" value="NAD-SPECIFIC GLUTAMATE DEHYDROGENASE"/>
    <property type="match status" value="1"/>
</dbReference>
<evidence type="ECO:0000259" key="4">
    <source>
        <dbReference type="Pfam" id="PF21075"/>
    </source>
</evidence>
<feature type="domain" description="NAD-glutamate dehydrogenase ACT3" evidence="6">
    <location>
        <begin position="555"/>
        <end position="626"/>
    </location>
</feature>
<dbReference type="InterPro" id="IPR049062">
    <property type="entry name" value="NAD_Glu_DH_ACT2"/>
</dbReference>
<organism evidence="7">
    <name type="scientific">Sedimenticola thiotaurini</name>
    <dbReference type="NCBI Taxonomy" id="1543721"/>
    <lineage>
        <taxon>Bacteria</taxon>
        <taxon>Pseudomonadati</taxon>
        <taxon>Pseudomonadota</taxon>
        <taxon>Gammaproteobacteria</taxon>
        <taxon>Chromatiales</taxon>
        <taxon>Sedimenticolaceae</taxon>
        <taxon>Sedimenticola</taxon>
    </lineage>
</organism>
<dbReference type="Pfam" id="PF21074">
    <property type="entry name" value="GDH_C"/>
    <property type="match status" value="1"/>
</dbReference>
<dbReference type="InterPro" id="IPR046346">
    <property type="entry name" value="Aminoacid_DH-like_N_sf"/>
</dbReference>
<accession>A0A831RP49</accession>
<dbReference type="Pfam" id="PF21079">
    <property type="entry name" value="GDH_HM2"/>
    <property type="match status" value="1"/>
</dbReference>
<dbReference type="Pfam" id="PF21077">
    <property type="entry name" value="GDH_ACT3"/>
    <property type="match status" value="1"/>
</dbReference>
<sequence length="1610" mass="182018">MQTMNRDPGERLRKQLVGTFQEQLGERFTVAEAAQLTTLLEQYYRHVPEEDLEGLNVTDLVGAVVAHWQLLKERPDGAPRVRVYNPTFEEHGWECAHTVIEVVSDDMAFLVDSLSMALNRAGLTIQLTIHPVVWTRRDRRGRLRELLTGGDAGRAESMIAFQVERQTEPDVLQAIEGMLLSVIRDIGLINADWLPMRQRVRGVTERLRRQPPPVEPSEREEVEAFLEWLENDHFTFLAWCEYDLSGAEEEDGARLALDPDSLLGLFRDPEGEGHTPAAVVPLLDECLGCLPGLVVVTKANARSRVHRPAYMDFIGIKRFDERGRLDGFHCIVGLFALSAYSSRPLDIPLLRRKVERVVESARLSQNGHSGRMLMGILDTFPRDALFQIDGRELTTIALGILGLQERQRTRLFLFRDAFGRFYSCLVFIPRERYNRELRLRIQKVLVEELNGLEVEFSTRFSESVLARIHYVVRIAPEADTRPDPAELERRVIEAAKSWQDGLQEALLEQYGEARGARYFKRFSHAFPGGYREDFYPRTAASDVARIEHARRTGILGMHFYRPIIEGSDRVHFRLYAPGQPISLSEAIPILENMGLTVYGERPYQIRLAEGDVWIHDFSMGYARGADRLTDNASDLFQDAFRKVWEGLADNDGFNRLVLDAGLSWREVTLLRAYSRYLQQIRVPYSQAYIVDSLTQHPGISRLLIDLYRARFDPDRDDNDTTALEQRIDGELEQVASLDQDRILRGYVRLVLATLRSNFFQCDAAGEWKEYVAFKIDPSQVPNMPLPLPMFEIFVFSARMEGVHLRGGRVARGGLRWSDRMEDFRTEVLGLMKAQMVKNTVIVPVGSKGGFIVKRQPPHGDRDTLMREVVACYRTLLCGLLDLTDNLVEGAVVPPPRVVRYDDDDPYLVIAADKGTATFSDIANGVAAEYGFWLGDAFASGGSAGYDHKKMGITARGAWESVKRHFRELGVDIQTTPFRVVGIGDMSGDVFGNGMLLSRHIRLVGAFNHQHIFLDPDPDPERSFEERQRLFRLPRSSWKDYDKSLISSGGGIWSRGLKSIPLSDEVKTLLGLAADRVTPNELISALLKAPVDLLWNGGIGTYVKSEQESHAEVADKANDGVRVNGRDLRCKVVGEGGNLGFTQLGRVEFALRGGLIYTDAIDNSAGVDCSDHEVNIKILLGQVVAAGEMTGKQRNRLLEEMTDEVAQLVLADNYAQTQAISMIASEAPRRLYEHARFIEHLEQRGLLNRELEYLPDARGIAERGAQKRGLTRPEIAVLHAYSKMNYYDALIQSGIPDDEYLQPELLAYFPQRLGERFRDEMGSHRLRREIIATHLTNDIVDHVGPGFGFRVRELAGANIAGVTRAYLAASRIFGSDRLWHEVEALDNRVPAQVQLEMMRQLSRLLEYAVVWILLHYQNDLVVRELVERFQPGVTELFGQMPRPLAAKERLAVRRRVKSFANAGVPRELAQEIGALEPMAAALDIVDVTRDSDRPIDLVTSLYFNLGTVLDFHWLRAGIDRLDVQTHWHNLAKARLKAQLDAHQRQITAEVLASTRPYKAARRMIEQWTDANRFAFDRYSRVIEELKARTSVDYAMLSVAVAAADGLRAGGH</sequence>
<evidence type="ECO:0000259" key="5">
    <source>
        <dbReference type="Pfam" id="PF21076"/>
    </source>
</evidence>
<proteinExistence type="predicted"/>
<dbReference type="EMBL" id="DRKP01000188">
    <property type="protein sequence ID" value="HEB97727.1"/>
    <property type="molecule type" value="Genomic_DNA"/>
</dbReference>
<dbReference type="GO" id="GO:0004352">
    <property type="term" value="F:glutamate dehydrogenase (NAD+) activity"/>
    <property type="evidence" value="ECO:0007669"/>
    <property type="project" value="InterPro"/>
</dbReference>
<evidence type="ECO:0000256" key="1">
    <source>
        <dbReference type="ARBA" id="ARBA00023002"/>
    </source>
</evidence>